<sequence>MLKMKVSCHLITWEEDFVKGMEEASSLGYRACETFTRIALKCEDRSDEFKALFEKYGLVLSALYGGGRFSDASQFHETVAYNARVARFAAQNGSDRIVLGPRGPRTAGGTTLEELKTAARVINESAKRCFDLGVKACLHPHLNTEIQDENELDAIMEMTDPNFVFFCPDTAHLTKAGMDPVTVMRRYKDRIAYMHIKDVTPEEPDRTKFPILSGDEALPIFCELGLGSIDFPAVVRLLEEIQYDGWMTIEIDQSTSTPRNSLMVCRDYVEQKLSIPISNRM</sequence>
<dbReference type="InterPro" id="IPR050312">
    <property type="entry name" value="IolE/XylAMocC-like"/>
</dbReference>
<evidence type="ECO:0000313" key="2">
    <source>
        <dbReference type="EMBL" id="CAH1221303.1"/>
    </source>
</evidence>
<dbReference type="EMBL" id="CAKMMW010000020">
    <property type="protein sequence ID" value="CAH1221303.1"/>
    <property type="molecule type" value="Genomic_DNA"/>
</dbReference>
<dbReference type="Gene3D" id="3.20.20.150">
    <property type="entry name" value="Divalent-metal-dependent TIM barrel enzymes"/>
    <property type="match status" value="1"/>
</dbReference>
<evidence type="ECO:0000259" key="1">
    <source>
        <dbReference type="Pfam" id="PF01261"/>
    </source>
</evidence>
<dbReference type="PANTHER" id="PTHR12110:SF41">
    <property type="entry name" value="INOSOSE DEHYDRATASE"/>
    <property type="match status" value="1"/>
</dbReference>
<dbReference type="GO" id="GO:0050114">
    <property type="term" value="F:myo-inosose-2 dehydratase activity"/>
    <property type="evidence" value="ECO:0007669"/>
    <property type="project" value="UniProtKB-EC"/>
</dbReference>
<dbReference type="PANTHER" id="PTHR12110">
    <property type="entry name" value="HYDROXYPYRUVATE ISOMERASE"/>
    <property type="match status" value="1"/>
</dbReference>
<accession>A0ABM9CRL4</accession>
<dbReference type="InterPro" id="IPR036237">
    <property type="entry name" value="Xyl_isomerase-like_sf"/>
</dbReference>
<keyword evidence="3" id="KW-1185">Reference proteome</keyword>
<organism evidence="2 3">
    <name type="scientific">Paenibacillus allorhizoplanae</name>
    <dbReference type="NCBI Taxonomy" id="2905648"/>
    <lineage>
        <taxon>Bacteria</taxon>
        <taxon>Bacillati</taxon>
        <taxon>Bacillota</taxon>
        <taxon>Bacilli</taxon>
        <taxon>Bacillales</taxon>
        <taxon>Paenibacillaceae</taxon>
        <taxon>Paenibacillus</taxon>
    </lineage>
</organism>
<keyword evidence="2" id="KW-0456">Lyase</keyword>
<protein>
    <submittedName>
        <fullName evidence="2">Inosose dehydratase</fullName>
        <ecNumber evidence="2">4.2.1.44</ecNumber>
    </submittedName>
</protein>
<name>A0ABM9CRL4_9BACL</name>
<dbReference type="Proteomes" id="UP000838821">
    <property type="component" value="Unassembled WGS sequence"/>
</dbReference>
<comment type="caution">
    <text evidence="2">The sequence shown here is derived from an EMBL/GenBank/DDBJ whole genome shotgun (WGS) entry which is preliminary data.</text>
</comment>
<proteinExistence type="predicted"/>
<reference evidence="2" key="1">
    <citation type="submission" date="2022-01" db="EMBL/GenBank/DDBJ databases">
        <authorList>
            <person name="Criscuolo A."/>
        </authorList>
    </citation>
    <scope>NUCLEOTIDE SEQUENCE</scope>
    <source>
        <strain evidence="2">CIP111891</strain>
    </source>
</reference>
<gene>
    <name evidence="2" type="primary">iolE_8</name>
    <name evidence="2" type="ORF">PAECIP111891_05154</name>
</gene>
<evidence type="ECO:0000313" key="3">
    <source>
        <dbReference type="Proteomes" id="UP000838821"/>
    </source>
</evidence>
<feature type="domain" description="Xylose isomerase-like TIM barrel" evidence="1">
    <location>
        <begin position="22"/>
        <end position="255"/>
    </location>
</feature>
<dbReference type="EC" id="4.2.1.44" evidence="2"/>
<dbReference type="SUPFAM" id="SSF51658">
    <property type="entry name" value="Xylose isomerase-like"/>
    <property type="match status" value="1"/>
</dbReference>
<dbReference type="InterPro" id="IPR013022">
    <property type="entry name" value="Xyl_isomerase-like_TIM-brl"/>
</dbReference>
<dbReference type="Pfam" id="PF01261">
    <property type="entry name" value="AP_endonuc_2"/>
    <property type="match status" value="1"/>
</dbReference>